<keyword evidence="5" id="KW-0812">Transmembrane</keyword>
<evidence type="ECO:0000256" key="2">
    <source>
        <dbReference type="ARBA" id="ARBA00023127"/>
    </source>
</evidence>
<keyword evidence="3" id="KW-0131">Cell cycle</keyword>
<organism evidence="7 8">
    <name type="scientific">Limulus polyphemus</name>
    <name type="common">Atlantic horseshoe crab</name>
    <dbReference type="NCBI Taxonomy" id="6850"/>
    <lineage>
        <taxon>Eukaryota</taxon>
        <taxon>Metazoa</taxon>
        <taxon>Ecdysozoa</taxon>
        <taxon>Arthropoda</taxon>
        <taxon>Chelicerata</taxon>
        <taxon>Merostomata</taxon>
        <taxon>Xiphosura</taxon>
        <taxon>Limulidae</taxon>
        <taxon>Limulus</taxon>
    </lineage>
</organism>
<keyword evidence="2 4" id="KW-0195">Cyclin</keyword>
<dbReference type="PROSITE" id="PS00292">
    <property type="entry name" value="CYCLINS"/>
    <property type="match status" value="1"/>
</dbReference>
<dbReference type="InterPro" id="IPR036915">
    <property type="entry name" value="Cyclin-like_sf"/>
</dbReference>
<keyword evidence="7" id="KW-1185">Reference proteome</keyword>
<keyword evidence="5" id="KW-1133">Transmembrane helix</keyword>
<dbReference type="InterPro" id="IPR039361">
    <property type="entry name" value="Cyclin"/>
</dbReference>
<protein>
    <submittedName>
        <fullName evidence="8">G1/S-specific cyclin-D2-like</fullName>
    </submittedName>
</protein>
<dbReference type="PANTHER" id="PTHR10177">
    <property type="entry name" value="CYCLINS"/>
    <property type="match status" value="1"/>
</dbReference>
<dbReference type="InterPro" id="IPR006671">
    <property type="entry name" value="Cyclin_N"/>
</dbReference>
<evidence type="ECO:0000313" key="7">
    <source>
        <dbReference type="Proteomes" id="UP000694941"/>
    </source>
</evidence>
<dbReference type="SUPFAM" id="SSF47954">
    <property type="entry name" value="Cyclin-like"/>
    <property type="match status" value="1"/>
</dbReference>
<dbReference type="Pfam" id="PF00134">
    <property type="entry name" value="Cyclin_N"/>
    <property type="match status" value="1"/>
</dbReference>
<proteinExistence type="inferred from homology"/>
<feature type="domain" description="Cyclin-like" evidence="6">
    <location>
        <begin position="67"/>
        <end position="151"/>
    </location>
</feature>
<dbReference type="GeneID" id="106458892"/>
<accession>A0ABM1B393</accession>
<dbReference type="Proteomes" id="UP000694941">
    <property type="component" value="Unplaced"/>
</dbReference>
<keyword evidence="5" id="KW-0472">Membrane</keyword>
<evidence type="ECO:0000256" key="3">
    <source>
        <dbReference type="ARBA" id="ARBA00023306"/>
    </source>
</evidence>
<evidence type="ECO:0000313" key="8">
    <source>
        <dbReference type="RefSeq" id="XP_013773906.1"/>
    </source>
</evidence>
<gene>
    <name evidence="8" type="primary">LOC106458892</name>
</gene>
<name>A0ABM1B393_LIMPO</name>
<evidence type="ECO:0000256" key="5">
    <source>
        <dbReference type="SAM" id="Phobius"/>
    </source>
</evidence>
<keyword evidence="1" id="KW-0132">Cell division</keyword>
<dbReference type="SMART" id="SM00385">
    <property type="entry name" value="CYCLIN"/>
    <property type="match status" value="1"/>
</dbReference>
<evidence type="ECO:0000256" key="4">
    <source>
        <dbReference type="RuleBase" id="RU000383"/>
    </source>
</evidence>
<evidence type="ECO:0000259" key="6">
    <source>
        <dbReference type="SMART" id="SM00385"/>
    </source>
</evidence>
<reference evidence="8" key="1">
    <citation type="submission" date="2025-08" db="UniProtKB">
        <authorList>
            <consortium name="RefSeq"/>
        </authorList>
    </citation>
    <scope>IDENTIFICATION</scope>
    <source>
        <tissue evidence="8">Muscle</tissue>
    </source>
</reference>
<comment type="similarity">
    <text evidence="4">Belongs to the cyclin family.</text>
</comment>
<dbReference type="InterPro" id="IPR013763">
    <property type="entry name" value="Cyclin-like_dom"/>
</dbReference>
<feature type="transmembrane region" description="Helical" evidence="5">
    <location>
        <begin position="162"/>
        <end position="184"/>
    </location>
</feature>
<dbReference type="InterPro" id="IPR048258">
    <property type="entry name" value="Cyclins_cyclin-box"/>
</dbReference>
<dbReference type="Gene3D" id="1.10.472.10">
    <property type="entry name" value="Cyclin-like"/>
    <property type="match status" value="1"/>
</dbReference>
<evidence type="ECO:0000256" key="1">
    <source>
        <dbReference type="ARBA" id="ARBA00022618"/>
    </source>
</evidence>
<sequence length="192" mass="22147">MDELGLLCSENTPLEHSPRATYDPNLLHNQRVLELLLTTEDRYTVSSAYWKYVQTEVRPFMRKVVTTWMLEVCEEQNCEETVFPVAVNYLDRFLAKTSIMKSQLQLLGAVCLLLASKFRQCRHLTADVLVYYTDYSVTREEVLPCISYEQKSPRLQSLRRPIAMISLSLSIMMLDIYVSSVVIISPPSVAQR</sequence>
<dbReference type="RefSeq" id="XP_013773906.1">
    <property type="nucleotide sequence ID" value="XM_013918452.2"/>
</dbReference>